<keyword evidence="2" id="KW-1185">Reference proteome</keyword>
<sequence length="82" mass="9100">MVVRREVGLACLSRLFHPSKARTSQLNNLSDENFSGRTVQIQSTLILVFALSDLSSPIPFAFLKIDPQLSVRLHQAALSFSN</sequence>
<name>A0A5B0M1K6_PUCGR</name>
<protein>
    <submittedName>
        <fullName evidence="1">Uncharacterized protein</fullName>
    </submittedName>
</protein>
<dbReference type="Proteomes" id="UP000324748">
    <property type="component" value="Unassembled WGS sequence"/>
</dbReference>
<accession>A0A5B0M1K6</accession>
<comment type="caution">
    <text evidence="1">The sequence shown here is derived from an EMBL/GenBank/DDBJ whole genome shotgun (WGS) entry which is preliminary data.</text>
</comment>
<evidence type="ECO:0000313" key="1">
    <source>
        <dbReference type="EMBL" id="KAA1069654.1"/>
    </source>
</evidence>
<dbReference type="EMBL" id="VSWC01000183">
    <property type="protein sequence ID" value="KAA1069654.1"/>
    <property type="molecule type" value="Genomic_DNA"/>
</dbReference>
<gene>
    <name evidence="1" type="ORF">PGT21_030870</name>
</gene>
<proteinExistence type="predicted"/>
<evidence type="ECO:0000313" key="2">
    <source>
        <dbReference type="Proteomes" id="UP000324748"/>
    </source>
</evidence>
<organism evidence="1 2">
    <name type="scientific">Puccinia graminis f. sp. tritici</name>
    <dbReference type="NCBI Taxonomy" id="56615"/>
    <lineage>
        <taxon>Eukaryota</taxon>
        <taxon>Fungi</taxon>
        <taxon>Dikarya</taxon>
        <taxon>Basidiomycota</taxon>
        <taxon>Pucciniomycotina</taxon>
        <taxon>Pucciniomycetes</taxon>
        <taxon>Pucciniales</taxon>
        <taxon>Pucciniaceae</taxon>
        <taxon>Puccinia</taxon>
    </lineage>
</organism>
<reference evidence="1 2" key="1">
    <citation type="submission" date="2019-05" db="EMBL/GenBank/DDBJ databases">
        <title>Emergence of the Ug99 lineage of the wheat stem rust pathogen through somatic hybridization.</title>
        <authorList>
            <person name="Li F."/>
            <person name="Upadhyaya N.M."/>
            <person name="Sperschneider J."/>
            <person name="Matny O."/>
            <person name="Nguyen-Phuc H."/>
            <person name="Mago R."/>
            <person name="Raley C."/>
            <person name="Miller M.E."/>
            <person name="Silverstein K.A.T."/>
            <person name="Henningsen E."/>
            <person name="Hirsch C.D."/>
            <person name="Visser B."/>
            <person name="Pretorius Z.A."/>
            <person name="Steffenson B.J."/>
            <person name="Schwessinger B."/>
            <person name="Dodds P.N."/>
            <person name="Figueroa M."/>
        </authorList>
    </citation>
    <scope>NUCLEOTIDE SEQUENCE [LARGE SCALE GENOMIC DNA]</scope>
    <source>
        <strain evidence="1">21-0</strain>
    </source>
</reference>
<dbReference type="AlphaFoldDB" id="A0A5B0M1K6"/>